<accession>A0AAD1SKZ3</accession>
<sequence>YRVLYPFGELKVNSPIVPVPYKYQWSSAVHTLVWFEHLTDPGRLYETSEVLIVYNYEKTWQ</sequence>
<name>A0AAD1SKZ3_PELCU</name>
<gene>
    <name evidence="1" type="ORF">PECUL_23A041423</name>
</gene>
<dbReference type="Proteomes" id="UP001295444">
    <property type="component" value="Chromosome 07"/>
</dbReference>
<protein>
    <submittedName>
        <fullName evidence="1">Uncharacterized protein</fullName>
    </submittedName>
</protein>
<proteinExistence type="predicted"/>
<dbReference type="AlphaFoldDB" id="A0AAD1SKZ3"/>
<reference evidence="1" key="1">
    <citation type="submission" date="2022-03" db="EMBL/GenBank/DDBJ databases">
        <authorList>
            <person name="Alioto T."/>
            <person name="Alioto T."/>
            <person name="Gomez Garrido J."/>
        </authorList>
    </citation>
    <scope>NUCLEOTIDE SEQUENCE</scope>
</reference>
<feature type="non-terminal residue" evidence="1">
    <location>
        <position position="1"/>
    </location>
</feature>
<evidence type="ECO:0000313" key="1">
    <source>
        <dbReference type="EMBL" id="CAH2305118.1"/>
    </source>
</evidence>
<dbReference type="EMBL" id="OW240918">
    <property type="protein sequence ID" value="CAH2305118.1"/>
    <property type="molecule type" value="Genomic_DNA"/>
</dbReference>
<organism evidence="1 2">
    <name type="scientific">Pelobates cultripes</name>
    <name type="common">Western spadefoot toad</name>
    <dbReference type="NCBI Taxonomy" id="61616"/>
    <lineage>
        <taxon>Eukaryota</taxon>
        <taxon>Metazoa</taxon>
        <taxon>Chordata</taxon>
        <taxon>Craniata</taxon>
        <taxon>Vertebrata</taxon>
        <taxon>Euteleostomi</taxon>
        <taxon>Amphibia</taxon>
        <taxon>Batrachia</taxon>
        <taxon>Anura</taxon>
        <taxon>Pelobatoidea</taxon>
        <taxon>Pelobatidae</taxon>
        <taxon>Pelobates</taxon>
    </lineage>
</organism>
<keyword evidence="2" id="KW-1185">Reference proteome</keyword>
<evidence type="ECO:0000313" key="2">
    <source>
        <dbReference type="Proteomes" id="UP001295444"/>
    </source>
</evidence>